<protein>
    <recommendedName>
        <fullName evidence="1">diguanylate cyclase</fullName>
        <ecNumber evidence="1">2.7.7.65</ecNumber>
    </recommendedName>
</protein>
<evidence type="ECO:0000313" key="4">
    <source>
        <dbReference type="EMBL" id="NIR75293.1"/>
    </source>
</evidence>
<dbReference type="AlphaFoldDB" id="A0AAE4Z7W1"/>
<dbReference type="Proteomes" id="UP000702544">
    <property type="component" value="Unassembled WGS sequence"/>
</dbReference>
<organism evidence="4 5">
    <name type="scientific">Candidatus Kutchimonas denitrificans</name>
    <dbReference type="NCBI Taxonomy" id="3056748"/>
    <lineage>
        <taxon>Bacteria</taxon>
        <taxon>Pseudomonadati</taxon>
        <taxon>Gemmatimonadota</taxon>
        <taxon>Gemmatimonadia</taxon>
        <taxon>Candidatus Palauibacterales</taxon>
        <taxon>Candidatus Palauibacteraceae</taxon>
        <taxon>Candidatus Kutchimonas</taxon>
    </lineage>
</organism>
<evidence type="ECO:0000256" key="2">
    <source>
        <dbReference type="SAM" id="MobiDB-lite"/>
    </source>
</evidence>
<dbReference type="InterPro" id="IPR000160">
    <property type="entry name" value="GGDEF_dom"/>
</dbReference>
<comment type="caution">
    <text evidence="4">The sequence shown here is derived from an EMBL/GenBank/DDBJ whole genome shotgun (WGS) entry which is preliminary data.</text>
</comment>
<dbReference type="GO" id="GO:0043709">
    <property type="term" value="P:cell adhesion involved in single-species biofilm formation"/>
    <property type="evidence" value="ECO:0007669"/>
    <property type="project" value="TreeGrafter"/>
</dbReference>
<dbReference type="SMART" id="SM00267">
    <property type="entry name" value="GGDEF"/>
    <property type="match status" value="1"/>
</dbReference>
<dbReference type="EMBL" id="JAACAK010000067">
    <property type="protein sequence ID" value="NIR75293.1"/>
    <property type="molecule type" value="Genomic_DNA"/>
</dbReference>
<dbReference type="InterPro" id="IPR043128">
    <property type="entry name" value="Rev_trsase/Diguanyl_cyclase"/>
</dbReference>
<dbReference type="GO" id="GO:0052621">
    <property type="term" value="F:diguanylate cyclase activity"/>
    <property type="evidence" value="ECO:0007669"/>
    <property type="project" value="UniProtKB-EC"/>
</dbReference>
<feature type="domain" description="GGDEF" evidence="3">
    <location>
        <begin position="156"/>
        <end position="308"/>
    </location>
</feature>
<dbReference type="InterPro" id="IPR029787">
    <property type="entry name" value="Nucleotide_cyclase"/>
</dbReference>
<dbReference type="PANTHER" id="PTHR45138">
    <property type="entry name" value="REGULATORY COMPONENTS OF SENSORY TRANSDUCTION SYSTEM"/>
    <property type="match status" value="1"/>
</dbReference>
<accession>A0AAE4Z7W1</accession>
<dbReference type="Pfam" id="PF00990">
    <property type="entry name" value="GGDEF"/>
    <property type="match status" value="1"/>
</dbReference>
<dbReference type="GO" id="GO:0005886">
    <property type="term" value="C:plasma membrane"/>
    <property type="evidence" value="ECO:0007669"/>
    <property type="project" value="TreeGrafter"/>
</dbReference>
<dbReference type="Gene3D" id="3.30.70.270">
    <property type="match status" value="1"/>
</dbReference>
<gene>
    <name evidence="4" type="ORF">GWO12_09295</name>
</gene>
<feature type="region of interest" description="Disordered" evidence="2">
    <location>
        <begin position="308"/>
        <end position="332"/>
    </location>
</feature>
<dbReference type="Gene3D" id="3.40.50.2300">
    <property type="match status" value="1"/>
</dbReference>
<dbReference type="CDD" id="cd01949">
    <property type="entry name" value="GGDEF"/>
    <property type="match status" value="1"/>
</dbReference>
<dbReference type="InterPro" id="IPR011006">
    <property type="entry name" value="CheY-like_superfamily"/>
</dbReference>
<sequence>MPLPPVIVYYSSAQVGPPEDLLEHANEQGYKLVRPGEAKEVLALVNRSHPSLVVLDGDGDMDEISALIVKLRSDPFSAIVPVVAWSRRSDIDVMNRVLEAGADDCLKETMDEREKVLRLNTVVRRAERDVGVHPTTRLPGTAMIERDIAARLAAGEDFAVCYADIDHFKEFNDRYGYQHGDRVILLVSKILRDVVKEFAPDGFIGHIGGDDFIFNVSMDIFETCCREVISIFDTLIPFQYSEEDRKAGFFWGKDRRGQLHRIPLMTLSVGIVTNQQRSFTHTAQVGELATEMKAYAKTKQGSIYVVDRRHGRRDTRANKMPRVTDEAEKEAS</sequence>
<dbReference type="EC" id="2.7.7.65" evidence="1"/>
<evidence type="ECO:0000256" key="1">
    <source>
        <dbReference type="ARBA" id="ARBA00012528"/>
    </source>
</evidence>
<dbReference type="SUPFAM" id="SSF52172">
    <property type="entry name" value="CheY-like"/>
    <property type="match status" value="1"/>
</dbReference>
<dbReference type="SUPFAM" id="SSF55073">
    <property type="entry name" value="Nucleotide cyclase"/>
    <property type="match status" value="1"/>
</dbReference>
<evidence type="ECO:0000259" key="3">
    <source>
        <dbReference type="PROSITE" id="PS50887"/>
    </source>
</evidence>
<evidence type="ECO:0000313" key="5">
    <source>
        <dbReference type="Proteomes" id="UP000702544"/>
    </source>
</evidence>
<feature type="compositionally biased region" description="Basic and acidic residues" evidence="2">
    <location>
        <begin position="314"/>
        <end position="332"/>
    </location>
</feature>
<dbReference type="GO" id="GO:1902201">
    <property type="term" value="P:negative regulation of bacterial-type flagellum-dependent cell motility"/>
    <property type="evidence" value="ECO:0007669"/>
    <property type="project" value="TreeGrafter"/>
</dbReference>
<dbReference type="NCBIfam" id="TIGR00254">
    <property type="entry name" value="GGDEF"/>
    <property type="match status" value="1"/>
</dbReference>
<proteinExistence type="predicted"/>
<dbReference type="PANTHER" id="PTHR45138:SF25">
    <property type="entry name" value="GGDEF DOMAIN PROTEIN"/>
    <property type="match status" value="1"/>
</dbReference>
<dbReference type="InterPro" id="IPR050469">
    <property type="entry name" value="Diguanylate_Cyclase"/>
</dbReference>
<name>A0AAE4Z7W1_9BACT</name>
<reference evidence="4 5" key="1">
    <citation type="submission" date="2020-01" db="EMBL/GenBank/DDBJ databases">
        <title>Genomes assembled from Gulf of Kutch pelagic sediment metagenomes.</title>
        <authorList>
            <person name="Chandrashekar M."/>
            <person name="Mahajan M.S."/>
            <person name="Dave K.J."/>
            <person name="Vatsa P."/>
            <person name="Nathani N.M."/>
        </authorList>
    </citation>
    <scope>NUCLEOTIDE SEQUENCE [LARGE SCALE GENOMIC DNA]</scope>
    <source>
        <strain evidence="4">KS3-K002</strain>
    </source>
</reference>
<dbReference type="PROSITE" id="PS50887">
    <property type="entry name" value="GGDEF"/>
    <property type="match status" value="1"/>
</dbReference>